<evidence type="ECO:0000313" key="4">
    <source>
        <dbReference type="Proteomes" id="UP000240957"/>
    </source>
</evidence>
<reference evidence="3 4" key="2">
    <citation type="submission" date="2018-08" db="EMBL/GenBank/DDBJ databases">
        <title>The draft genome of Acinetobacter sichuanensis strain WCHAc060041.</title>
        <authorList>
            <person name="Qin J."/>
            <person name="Feng Y."/>
            <person name="Zong Z."/>
        </authorList>
    </citation>
    <scope>NUCLEOTIDE SEQUENCE [LARGE SCALE GENOMIC DNA]</scope>
    <source>
        <strain evidence="3 4">WCHAc060041</strain>
    </source>
</reference>
<dbReference type="EMBL" id="JBHRSF010000053">
    <property type="protein sequence ID" value="MFC2996103.1"/>
    <property type="molecule type" value="Genomic_DNA"/>
</dbReference>
<feature type="signal peptide" evidence="1">
    <location>
        <begin position="1"/>
        <end position="17"/>
    </location>
</feature>
<dbReference type="RefSeq" id="WP_107009623.1">
    <property type="nucleotide sequence ID" value="NZ_JBHRSF010000053.1"/>
</dbReference>
<reference evidence="2" key="1">
    <citation type="journal article" date="2014" name="Int. J. Syst. Evol. Microbiol.">
        <title>Complete genome of a new Firmicutes species belonging to the dominant human colonic microbiota ('Ruminococcus bicirculans') reveals two chromosomes and a selective capacity to utilize plant glucans.</title>
        <authorList>
            <consortium name="NISC Comparative Sequencing Program"/>
            <person name="Wegmann U."/>
            <person name="Louis P."/>
            <person name="Goesmann A."/>
            <person name="Henrissat B."/>
            <person name="Duncan S.H."/>
            <person name="Flint H.J."/>
        </authorList>
    </citation>
    <scope>NUCLEOTIDE SEQUENCE</scope>
    <source>
        <strain evidence="2">KCTC 62575</strain>
    </source>
</reference>
<dbReference type="AlphaFoldDB" id="A0A371YL70"/>
<gene>
    <name evidence="2" type="ORF">ACFODO_12660</name>
    <name evidence="3" type="ORF">C9E89_017625</name>
</gene>
<dbReference type="EMBL" id="PYIX02000039">
    <property type="protein sequence ID" value="RFC82239.1"/>
    <property type="molecule type" value="Genomic_DNA"/>
</dbReference>
<dbReference type="Proteomes" id="UP001595455">
    <property type="component" value="Unassembled WGS sequence"/>
</dbReference>
<name>A0A371YL70_9GAMM</name>
<proteinExistence type="predicted"/>
<accession>A0A371YL70</accession>
<reference evidence="5" key="3">
    <citation type="journal article" date="2019" name="Int. J. Syst. Evol. Microbiol.">
        <title>The Global Catalogue of Microorganisms (GCM) 10K type strain sequencing project: providing services to taxonomists for standard genome sequencing and annotation.</title>
        <authorList>
            <consortium name="The Broad Institute Genomics Platform"/>
            <consortium name="The Broad Institute Genome Sequencing Center for Infectious Disease"/>
            <person name="Wu L."/>
            <person name="Ma J."/>
        </authorList>
    </citation>
    <scope>NUCLEOTIDE SEQUENCE [LARGE SCALE GENOMIC DNA]</scope>
    <source>
        <strain evidence="5">KCTC 62575</strain>
    </source>
</reference>
<organism evidence="3 4">
    <name type="scientific">Acinetobacter sichuanensis</name>
    <dbReference type="NCBI Taxonomy" id="2136183"/>
    <lineage>
        <taxon>Bacteria</taxon>
        <taxon>Pseudomonadati</taxon>
        <taxon>Pseudomonadota</taxon>
        <taxon>Gammaproteobacteria</taxon>
        <taxon>Moraxellales</taxon>
        <taxon>Moraxellaceae</taxon>
        <taxon>Acinetobacter</taxon>
    </lineage>
</organism>
<evidence type="ECO:0000313" key="5">
    <source>
        <dbReference type="Proteomes" id="UP001595455"/>
    </source>
</evidence>
<evidence type="ECO:0000313" key="3">
    <source>
        <dbReference type="EMBL" id="RFC82239.1"/>
    </source>
</evidence>
<evidence type="ECO:0000256" key="1">
    <source>
        <dbReference type="SAM" id="SignalP"/>
    </source>
</evidence>
<evidence type="ECO:0000313" key="2">
    <source>
        <dbReference type="EMBL" id="MFC2996103.1"/>
    </source>
</evidence>
<reference evidence="2" key="4">
    <citation type="submission" date="2024-09" db="EMBL/GenBank/DDBJ databases">
        <authorList>
            <person name="Sun Q."/>
            <person name="Mori K."/>
        </authorList>
    </citation>
    <scope>NUCLEOTIDE SEQUENCE</scope>
    <source>
        <strain evidence="2">KCTC 62575</strain>
    </source>
</reference>
<dbReference type="OrthoDB" id="6695901at2"/>
<sequence>MKLILGSLLLLATSVQAGLVGLDNEQLGEVNGQGGADLSWTLSLNHKATSDGTLSREYECSNNLYCRLAISPNNRKDAAGNMYWLVFKQLQGTLQLDKFQLDGVPVSVGAPSAPVNRTALQLTFGIGKDSAGAETYFQPLKIRNFGYAALQIEKDADGGTNPATKGYLNNIRYPDTIASVYDRGQETGFTGLNMHGNLALAGTLKVFGCSGNTSGASRC</sequence>
<keyword evidence="5" id="KW-1185">Reference proteome</keyword>
<keyword evidence="1" id="KW-0732">Signal</keyword>
<dbReference type="Proteomes" id="UP000240957">
    <property type="component" value="Unassembled WGS sequence"/>
</dbReference>
<protein>
    <submittedName>
        <fullName evidence="3">Uncharacterized protein</fullName>
    </submittedName>
</protein>
<comment type="caution">
    <text evidence="3">The sequence shown here is derived from an EMBL/GenBank/DDBJ whole genome shotgun (WGS) entry which is preliminary data.</text>
</comment>
<feature type="chain" id="PRO_5016723320" evidence="1">
    <location>
        <begin position="18"/>
        <end position="219"/>
    </location>
</feature>